<dbReference type="Proteomes" id="UP000828941">
    <property type="component" value="Chromosome 1"/>
</dbReference>
<name>A0ACB9QG73_BAUVA</name>
<comment type="caution">
    <text evidence="1">The sequence shown here is derived from an EMBL/GenBank/DDBJ whole genome shotgun (WGS) entry which is preliminary data.</text>
</comment>
<organism evidence="1 2">
    <name type="scientific">Bauhinia variegata</name>
    <name type="common">Purple orchid tree</name>
    <name type="synonym">Phanera variegata</name>
    <dbReference type="NCBI Taxonomy" id="167791"/>
    <lineage>
        <taxon>Eukaryota</taxon>
        <taxon>Viridiplantae</taxon>
        <taxon>Streptophyta</taxon>
        <taxon>Embryophyta</taxon>
        <taxon>Tracheophyta</taxon>
        <taxon>Spermatophyta</taxon>
        <taxon>Magnoliopsida</taxon>
        <taxon>eudicotyledons</taxon>
        <taxon>Gunneridae</taxon>
        <taxon>Pentapetalae</taxon>
        <taxon>rosids</taxon>
        <taxon>fabids</taxon>
        <taxon>Fabales</taxon>
        <taxon>Fabaceae</taxon>
        <taxon>Cercidoideae</taxon>
        <taxon>Cercideae</taxon>
        <taxon>Bauhiniinae</taxon>
        <taxon>Bauhinia</taxon>
    </lineage>
</organism>
<evidence type="ECO:0000313" key="2">
    <source>
        <dbReference type="Proteomes" id="UP000828941"/>
    </source>
</evidence>
<accession>A0ACB9QG73</accession>
<gene>
    <name evidence="1" type="ORF">L6164_001388</name>
</gene>
<sequence>MPSKQREVMWPSLVASKILKKRLGSNNFVADYPSITEPIFEFTSIDQSTPSSNILQHHKDTKKYKVFVSTWNIGGIAPEEDLNLEDLLETSNTPCDIYVLGFQEIVPLQASNVLGSENSKICMMWNSLTRVALNKISRNGDKDFPDAKMDEMNNSFPNKEENNPTHYLQGPQDYQCIISKQMVGILISVWVRSDLRPFIRHQSVSCIGCGVMGCLGNKGSVSVRFKLHETSFCFVCSHLASGGREGDEKYRNSNVAEIFSRTSFPRGPLLDLPRKILDHEYVILLGDLNYRISLPEETTRLLVEQRDWDSLIESDQLRMELMNGNLLRGWNEEAIKFAPTYKYYPNSDVYYGCCYQGDRTQKRRAPAWCDRIIWYGKGLKQLQYSRSESKLSDHRPVKAIFTSDVRVSQLALKNLQSLFLSERFENLKSHIEVSSNDKFLRKKYSSFRL</sequence>
<evidence type="ECO:0000313" key="1">
    <source>
        <dbReference type="EMBL" id="KAI4357440.1"/>
    </source>
</evidence>
<reference evidence="1 2" key="1">
    <citation type="journal article" date="2022" name="DNA Res.">
        <title>Chromosomal-level genome assembly of the orchid tree Bauhinia variegata (Leguminosae; Cercidoideae) supports the allotetraploid origin hypothesis of Bauhinia.</title>
        <authorList>
            <person name="Zhong Y."/>
            <person name="Chen Y."/>
            <person name="Zheng D."/>
            <person name="Pang J."/>
            <person name="Liu Y."/>
            <person name="Luo S."/>
            <person name="Meng S."/>
            <person name="Qian L."/>
            <person name="Wei D."/>
            <person name="Dai S."/>
            <person name="Zhou R."/>
        </authorList>
    </citation>
    <scope>NUCLEOTIDE SEQUENCE [LARGE SCALE GENOMIC DNA]</scope>
    <source>
        <strain evidence="1">BV-YZ2020</strain>
    </source>
</reference>
<dbReference type="EMBL" id="CM039426">
    <property type="protein sequence ID" value="KAI4357440.1"/>
    <property type="molecule type" value="Genomic_DNA"/>
</dbReference>
<keyword evidence="2" id="KW-1185">Reference proteome</keyword>
<protein>
    <submittedName>
        <fullName evidence="1">Uncharacterized protein</fullName>
    </submittedName>
</protein>
<proteinExistence type="predicted"/>